<feature type="transmembrane region" description="Helical" evidence="9">
    <location>
        <begin position="68"/>
        <end position="88"/>
    </location>
</feature>
<keyword evidence="4 10" id="KW-1003">Cell membrane</keyword>
<proteinExistence type="inferred from homology"/>
<dbReference type="Gene3D" id="1.20.58.370">
    <property type="entry name" value="MalF N-terminal region-like"/>
    <property type="match status" value="1"/>
</dbReference>
<keyword evidence="13" id="KW-1185">Reference proteome</keyword>
<dbReference type="InterPro" id="IPR035906">
    <property type="entry name" value="MetI-like_sf"/>
</dbReference>
<reference evidence="12" key="1">
    <citation type="submission" date="2023-03" db="EMBL/GenBank/DDBJ databases">
        <title>Actinorhabdospora filicis NBRC 111898.</title>
        <authorList>
            <person name="Ichikawa N."/>
            <person name="Sato H."/>
            <person name="Tonouchi N."/>
        </authorList>
    </citation>
    <scope>NUCLEOTIDE SEQUENCE</scope>
    <source>
        <strain evidence="12">NBRC 111898</strain>
    </source>
</reference>
<comment type="caution">
    <text evidence="12">The sequence shown here is derived from an EMBL/GenBank/DDBJ whole genome shotgun (WGS) entry which is preliminary data.</text>
</comment>
<evidence type="ECO:0000256" key="5">
    <source>
        <dbReference type="ARBA" id="ARBA00022597"/>
    </source>
</evidence>
<feature type="transmembrane region" description="Helical" evidence="9">
    <location>
        <begin position="287"/>
        <end position="312"/>
    </location>
</feature>
<dbReference type="EMBL" id="BSTX01000004">
    <property type="protein sequence ID" value="GLZ80317.1"/>
    <property type="molecule type" value="Genomic_DNA"/>
</dbReference>
<dbReference type="GO" id="GO:1990060">
    <property type="term" value="C:maltose transport complex"/>
    <property type="evidence" value="ECO:0007669"/>
    <property type="project" value="TreeGrafter"/>
</dbReference>
<evidence type="ECO:0000256" key="1">
    <source>
        <dbReference type="ARBA" id="ARBA00004651"/>
    </source>
</evidence>
<dbReference type="GO" id="GO:0015423">
    <property type="term" value="F:ABC-type maltose transporter activity"/>
    <property type="evidence" value="ECO:0007669"/>
    <property type="project" value="TreeGrafter"/>
</dbReference>
<keyword evidence="5 10" id="KW-0762">Sugar transport</keyword>
<comment type="function">
    <text evidence="10">Part of the ABC transporter complex MalEFGK involved in maltose/maltodextrin import. Probably responsible for the translocation of the substrate across the membrane.</text>
</comment>
<dbReference type="SUPFAM" id="SSF160964">
    <property type="entry name" value="MalF N-terminal region-like"/>
    <property type="match status" value="1"/>
</dbReference>
<evidence type="ECO:0000256" key="3">
    <source>
        <dbReference type="ARBA" id="ARBA00022448"/>
    </source>
</evidence>
<sequence length="517" mass="55208">MTTVGREFRGTSLTGLLVKIALLGLTAALAVWAIVPLIGARAWIGVGAVALATALLFWIYLSPKRLPLKYLVPGTILLLVFQVAPVLYTVATSTSNFGDGHRGTKDDAITAIETASVTQVPDSPVYDLAVATDGDGDLVFILSDPATGKFFAGDAEGLRELPATAVHKGLSGKITEADGYTVLTTAQAAGRSADITALAVPVDGGGIRSNGLTKAYQGVASRAYDASCDCVREPATGKTWTADGDTGYFTAADGEVLPQGWRVSVGLENYTRVITDERVRGPFLSVLWWNFLFAFASVLVTFALGLGCALALHKKRLKGKAVYRTLLVLPYAMPAFAMLLVWRDMFNKDFGLINTLLGLDVGWFDGAWTARAAVVLVQLWLGYPYMFLVCTGALQSIPSETLEAAKIDGASPWQSFRRVTLPLLLVSLTPLLISSFAFNFNNFNAIQLTTGGAPFAPGSSQVGATDLLITYTYRLAFGGQGAQYGFAAACSVFIFLIVATVSVIGFRRTRAQEEVYR</sequence>
<evidence type="ECO:0000256" key="2">
    <source>
        <dbReference type="ARBA" id="ARBA00009047"/>
    </source>
</evidence>
<feature type="transmembrane region" description="Helical" evidence="9">
    <location>
        <begin position="41"/>
        <end position="61"/>
    </location>
</feature>
<dbReference type="RefSeq" id="WP_285665470.1">
    <property type="nucleotide sequence ID" value="NZ_BSTX01000004.1"/>
</dbReference>
<keyword evidence="7 9" id="KW-1133">Transmembrane helix</keyword>
<dbReference type="PANTHER" id="PTHR47314:SF1">
    <property type="entry name" value="MALTOSE_MALTODEXTRIN TRANSPORT SYSTEM PERMEASE PROTEIN MALF"/>
    <property type="match status" value="1"/>
</dbReference>
<dbReference type="GO" id="GO:0042956">
    <property type="term" value="P:maltodextrin transmembrane transport"/>
    <property type="evidence" value="ECO:0007669"/>
    <property type="project" value="TreeGrafter"/>
</dbReference>
<dbReference type="InterPro" id="IPR032550">
    <property type="entry name" value="TM_PBP2_N"/>
</dbReference>
<keyword evidence="3 9" id="KW-0813">Transport</keyword>
<dbReference type="Pfam" id="PF16296">
    <property type="entry name" value="TM_PBP2_N"/>
    <property type="match status" value="1"/>
</dbReference>
<dbReference type="Gene3D" id="1.10.3720.10">
    <property type="entry name" value="MetI-like"/>
    <property type="match status" value="1"/>
</dbReference>
<dbReference type="InterPro" id="IPR000515">
    <property type="entry name" value="MetI-like"/>
</dbReference>
<evidence type="ECO:0000256" key="10">
    <source>
        <dbReference type="RuleBase" id="RU367050"/>
    </source>
</evidence>
<feature type="transmembrane region" description="Helical" evidence="9">
    <location>
        <begin position="419"/>
        <end position="438"/>
    </location>
</feature>
<comment type="similarity">
    <text evidence="2 10">Belongs to the binding-protein-dependent transport system permease family. MalFG subfamily.</text>
</comment>
<feature type="transmembrane region" description="Helical" evidence="9">
    <location>
        <begin position="362"/>
        <end position="381"/>
    </location>
</feature>
<evidence type="ECO:0000256" key="4">
    <source>
        <dbReference type="ARBA" id="ARBA00022475"/>
    </source>
</evidence>
<dbReference type="SUPFAM" id="SSF161098">
    <property type="entry name" value="MetI-like"/>
    <property type="match status" value="1"/>
</dbReference>
<keyword evidence="6 9" id="KW-0812">Transmembrane</keyword>
<evidence type="ECO:0000313" key="13">
    <source>
        <dbReference type="Proteomes" id="UP001165079"/>
    </source>
</evidence>
<dbReference type="InterPro" id="IPR035277">
    <property type="entry name" value="MalF_N"/>
</dbReference>
<dbReference type="Proteomes" id="UP001165079">
    <property type="component" value="Unassembled WGS sequence"/>
</dbReference>
<protein>
    <recommendedName>
        <fullName evidence="10">Maltose/maltodextrin transport system permease protein</fullName>
    </recommendedName>
</protein>
<dbReference type="PROSITE" id="PS50928">
    <property type="entry name" value="ABC_TM1"/>
    <property type="match status" value="1"/>
</dbReference>
<name>A0A9W6W5F2_9ACTN</name>
<feature type="transmembrane region" description="Helical" evidence="9">
    <location>
        <begin position="321"/>
        <end position="342"/>
    </location>
</feature>
<dbReference type="PANTHER" id="PTHR47314">
    <property type="entry name" value="MALTOSE/MALTODEXTRIN TRANSPORT SYSTEM PERMEASE PROTEIN MALF"/>
    <property type="match status" value="1"/>
</dbReference>
<organism evidence="12 13">
    <name type="scientific">Actinorhabdospora filicis</name>
    <dbReference type="NCBI Taxonomy" id="1785913"/>
    <lineage>
        <taxon>Bacteria</taxon>
        <taxon>Bacillati</taxon>
        <taxon>Actinomycetota</taxon>
        <taxon>Actinomycetes</taxon>
        <taxon>Micromonosporales</taxon>
        <taxon>Micromonosporaceae</taxon>
        <taxon>Actinorhabdospora</taxon>
    </lineage>
</organism>
<evidence type="ECO:0000259" key="11">
    <source>
        <dbReference type="PROSITE" id="PS50928"/>
    </source>
</evidence>
<dbReference type="Pfam" id="PF00528">
    <property type="entry name" value="BPD_transp_1"/>
    <property type="match status" value="1"/>
</dbReference>
<dbReference type="CDD" id="cd06261">
    <property type="entry name" value="TM_PBP2"/>
    <property type="match status" value="1"/>
</dbReference>
<feature type="transmembrane region" description="Helical" evidence="9">
    <location>
        <begin position="12"/>
        <end position="35"/>
    </location>
</feature>
<dbReference type="AlphaFoldDB" id="A0A9W6W5F2"/>
<evidence type="ECO:0000256" key="6">
    <source>
        <dbReference type="ARBA" id="ARBA00022692"/>
    </source>
</evidence>
<evidence type="ECO:0000256" key="9">
    <source>
        <dbReference type="RuleBase" id="RU363032"/>
    </source>
</evidence>
<dbReference type="Gene3D" id="3.10.650.10">
    <property type="entry name" value="MalF N-terminal region-like"/>
    <property type="match status" value="1"/>
</dbReference>
<evidence type="ECO:0000313" key="12">
    <source>
        <dbReference type="EMBL" id="GLZ80317.1"/>
    </source>
</evidence>
<feature type="domain" description="ABC transmembrane type-1" evidence="11">
    <location>
        <begin position="287"/>
        <end position="505"/>
    </location>
</feature>
<evidence type="ECO:0000256" key="8">
    <source>
        <dbReference type="ARBA" id="ARBA00023136"/>
    </source>
</evidence>
<accession>A0A9W6W5F2</accession>
<evidence type="ECO:0000256" key="7">
    <source>
        <dbReference type="ARBA" id="ARBA00022989"/>
    </source>
</evidence>
<gene>
    <name evidence="12" type="ORF">Afil01_51240</name>
</gene>
<keyword evidence="8 9" id="KW-0472">Membrane</keyword>
<comment type="subcellular location">
    <subcellularLocation>
        <location evidence="1 9">Cell membrane</location>
        <topology evidence="1 9">Multi-pass membrane protein</topology>
    </subcellularLocation>
</comment>
<feature type="transmembrane region" description="Helical" evidence="9">
    <location>
        <begin position="484"/>
        <end position="506"/>
    </location>
</feature>